<dbReference type="InterPro" id="IPR036318">
    <property type="entry name" value="FAD-bd_PCMH-like_sf"/>
</dbReference>
<dbReference type="Gene3D" id="3.30.465.10">
    <property type="match status" value="1"/>
</dbReference>
<evidence type="ECO:0000256" key="2">
    <source>
        <dbReference type="ARBA" id="ARBA00023122"/>
    </source>
</evidence>
<dbReference type="SUPFAM" id="SSF56176">
    <property type="entry name" value="FAD-binding/transporter-associated domain-like"/>
    <property type="match status" value="1"/>
</dbReference>
<evidence type="ECO:0000256" key="1">
    <source>
        <dbReference type="ARBA" id="ARBA00022737"/>
    </source>
</evidence>
<comment type="caution">
    <text evidence="4">The sequence shown here is derived from an EMBL/GenBank/DDBJ whole genome shotgun (WGS) entry which is preliminary data.</text>
</comment>
<dbReference type="InterPro" id="IPR005170">
    <property type="entry name" value="Transptr-assoc_dom"/>
</dbReference>
<accession>A0A370DYR9</accession>
<keyword evidence="2" id="KW-0129">CBS domain</keyword>
<evidence type="ECO:0000313" key="4">
    <source>
        <dbReference type="EMBL" id="RDH91667.1"/>
    </source>
</evidence>
<feature type="domain" description="Transporter-associated" evidence="3">
    <location>
        <begin position="5"/>
        <end position="80"/>
    </location>
</feature>
<dbReference type="EMBL" id="QFXD01000104">
    <property type="protein sequence ID" value="RDH91667.1"/>
    <property type="molecule type" value="Genomic_DNA"/>
</dbReference>
<dbReference type="AlphaFoldDB" id="A0A370DYR9"/>
<dbReference type="GO" id="GO:0050660">
    <property type="term" value="F:flavin adenine dinucleotide binding"/>
    <property type="evidence" value="ECO:0007669"/>
    <property type="project" value="InterPro"/>
</dbReference>
<reference evidence="4 5" key="1">
    <citation type="journal article" date="2018" name="ISME J.">
        <title>Endosymbiont genomes yield clues of tubeworm success.</title>
        <authorList>
            <person name="Li Y."/>
            <person name="Liles M.R."/>
            <person name="Halanych K.M."/>
        </authorList>
    </citation>
    <scope>NUCLEOTIDE SEQUENCE [LARGE SCALE GENOMIC DNA]</scope>
    <source>
        <strain evidence="4">A1422</strain>
    </source>
</reference>
<dbReference type="PANTHER" id="PTHR22777:SF17">
    <property type="entry name" value="UPF0053 PROTEIN SLL0260"/>
    <property type="match status" value="1"/>
</dbReference>
<evidence type="ECO:0000313" key="5">
    <source>
        <dbReference type="Proteomes" id="UP000255508"/>
    </source>
</evidence>
<gene>
    <name evidence="4" type="ORF">DIZ79_05500</name>
</gene>
<dbReference type="PANTHER" id="PTHR22777">
    <property type="entry name" value="HEMOLYSIN-RELATED"/>
    <property type="match status" value="1"/>
</dbReference>
<proteinExistence type="predicted"/>
<dbReference type="Proteomes" id="UP000255508">
    <property type="component" value="Unassembled WGS sequence"/>
</dbReference>
<name>A0A370DYR9_9GAMM</name>
<organism evidence="4 5">
    <name type="scientific">endosymbiont of Lamellibrachia luymesi</name>
    <dbReference type="NCBI Taxonomy" id="2200907"/>
    <lineage>
        <taxon>Bacteria</taxon>
        <taxon>Pseudomonadati</taxon>
        <taxon>Pseudomonadota</taxon>
        <taxon>Gammaproteobacteria</taxon>
        <taxon>sulfur-oxidizing symbionts</taxon>
    </lineage>
</organism>
<keyword evidence="1" id="KW-0677">Repeat</keyword>
<protein>
    <recommendedName>
        <fullName evidence="3">Transporter-associated domain-containing protein</fullName>
    </recommendedName>
</protein>
<sequence length="80" mass="8804">MQLIQRQEDGTLLVNTRVDLSDLAEELGIELPKGRYSSLAGFLLEKAGEIPPVGSSVEYKKLKFTILRGSAQSIQEVKIS</sequence>
<dbReference type="SMART" id="SM01091">
    <property type="entry name" value="CorC_HlyC"/>
    <property type="match status" value="1"/>
</dbReference>
<dbReference type="InterPro" id="IPR016169">
    <property type="entry name" value="FAD-bd_PCMH_sub2"/>
</dbReference>
<evidence type="ECO:0000259" key="3">
    <source>
        <dbReference type="SMART" id="SM01091"/>
    </source>
</evidence>
<dbReference type="Pfam" id="PF03471">
    <property type="entry name" value="CorC_HlyC"/>
    <property type="match status" value="1"/>
</dbReference>